<accession>A0A1M7DY41</accession>
<feature type="chain" id="PRO_5012568055" description="Secreted protein" evidence="1">
    <location>
        <begin position="21"/>
        <end position="165"/>
    </location>
</feature>
<evidence type="ECO:0000256" key="1">
    <source>
        <dbReference type="SAM" id="SignalP"/>
    </source>
</evidence>
<dbReference type="AlphaFoldDB" id="A0A1M7DY41"/>
<evidence type="ECO:0008006" key="4">
    <source>
        <dbReference type="Google" id="ProtNLM"/>
    </source>
</evidence>
<sequence>MRGMILSAMALGVTTGSAGAEGCFGAGTPLFHCTLEQGAKAVDACLQGDVATYRFGPATGTADLLLAQPVAQVDMWPWSGVGRWLSEAAVFANAGYAYRVSYAVDRLSESREVTGAVHVLRGDAQLAELPCDPGSVTVADLYPLFEAKEAAGQCWSGEAQDWTGC</sequence>
<protein>
    <recommendedName>
        <fullName evidence="4">Secreted protein</fullName>
    </recommendedName>
</protein>
<keyword evidence="1" id="KW-0732">Signal</keyword>
<gene>
    <name evidence="2" type="ORF">SAMN05443432_103111</name>
</gene>
<dbReference type="Proteomes" id="UP000322545">
    <property type="component" value="Unassembled WGS sequence"/>
</dbReference>
<evidence type="ECO:0000313" key="3">
    <source>
        <dbReference type="Proteomes" id="UP000322545"/>
    </source>
</evidence>
<proteinExistence type="predicted"/>
<dbReference type="RefSeq" id="WP_149778921.1">
    <property type="nucleotide sequence ID" value="NZ_FRCB01000003.1"/>
</dbReference>
<reference evidence="2 3" key="1">
    <citation type="submission" date="2016-11" db="EMBL/GenBank/DDBJ databases">
        <authorList>
            <person name="Varghese N."/>
            <person name="Submissions S."/>
        </authorList>
    </citation>
    <scope>NUCLEOTIDE SEQUENCE [LARGE SCALE GENOMIC DNA]</scope>
    <source>
        <strain evidence="2 3">DSM 28249</strain>
    </source>
</reference>
<keyword evidence="3" id="KW-1185">Reference proteome</keyword>
<evidence type="ECO:0000313" key="2">
    <source>
        <dbReference type="EMBL" id="SHL84323.1"/>
    </source>
</evidence>
<dbReference type="EMBL" id="FRCB01000003">
    <property type="protein sequence ID" value="SHL84323.1"/>
    <property type="molecule type" value="Genomic_DNA"/>
</dbReference>
<feature type="signal peptide" evidence="1">
    <location>
        <begin position="1"/>
        <end position="20"/>
    </location>
</feature>
<name>A0A1M7DY41_9RHOB</name>
<organism evidence="2 3">
    <name type="scientific">Roseovarius litoreus</name>
    <dbReference type="NCBI Taxonomy" id="1155722"/>
    <lineage>
        <taxon>Bacteria</taxon>
        <taxon>Pseudomonadati</taxon>
        <taxon>Pseudomonadota</taxon>
        <taxon>Alphaproteobacteria</taxon>
        <taxon>Rhodobacterales</taxon>
        <taxon>Roseobacteraceae</taxon>
        <taxon>Roseovarius</taxon>
    </lineage>
</organism>